<dbReference type="EMBL" id="GBXM01081907">
    <property type="protein sequence ID" value="JAH26670.1"/>
    <property type="molecule type" value="Transcribed_RNA"/>
</dbReference>
<proteinExistence type="predicted"/>
<reference evidence="1" key="1">
    <citation type="submission" date="2014-11" db="EMBL/GenBank/DDBJ databases">
        <authorList>
            <person name="Amaro Gonzalez C."/>
        </authorList>
    </citation>
    <scope>NUCLEOTIDE SEQUENCE</scope>
</reference>
<protein>
    <submittedName>
        <fullName evidence="1">Uncharacterized protein</fullName>
    </submittedName>
</protein>
<sequence>MDMRLTNVRVCFPVCNIRDRHVCKVTLDTCLENILTWGEKKHKVGLKI</sequence>
<name>A0A0E9RDU9_ANGAN</name>
<accession>A0A0E9RDU9</accession>
<dbReference type="AlphaFoldDB" id="A0A0E9RDU9"/>
<organism evidence="1">
    <name type="scientific">Anguilla anguilla</name>
    <name type="common">European freshwater eel</name>
    <name type="synonym">Muraena anguilla</name>
    <dbReference type="NCBI Taxonomy" id="7936"/>
    <lineage>
        <taxon>Eukaryota</taxon>
        <taxon>Metazoa</taxon>
        <taxon>Chordata</taxon>
        <taxon>Craniata</taxon>
        <taxon>Vertebrata</taxon>
        <taxon>Euteleostomi</taxon>
        <taxon>Actinopterygii</taxon>
        <taxon>Neopterygii</taxon>
        <taxon>Teleostei</taxon>
        <taxon>Anguilliformes</taxon>
        <taxon>Anguillidae</taxon>
        <taxon>Anguilla</taxon>
    </lineage>
</organism>
<evidence type="ECO:0000313" key="1">
    <source>
        <dbReference type="EMBL" id="JAH26670.1"/>
    </source>
</evidence>
<reference evidence="1" key="2">
    <citation type="journal article" date="2015" name="Fish Shellfish Immunol.">
        <title>Early steps in the European eel (Anguilla anguilla)-Vibrio vulnificus interaction in the gills: Role of the RtxA13 toxin.</title>
        <authorList>
            <person name="Callol A."/>
            <person name="Pajuelo D."/>
            <person name="Ebbesson L."/>
            <person name="Teles M."/>
            <person name="MacKenzie S."/>
            <person name="Amaro C."/>
        </authorList>
    </citation>
    <scope>NUCLEOTIDE SEQUENCE</scope>
</reference>